<feature type="domain" description="Calcium/calmodulin-dependent protein kinase II association-domain" evidence="1">
    <location>
        <begin position="43"/>
        <end position="165"/>
    </location>
</feature>
<name>A0A7S0UM76_9STRA</name>
<dbReference type="Pfam" id="PF08332">
    <property type="entry name" value="CaMKII_AD"/>
    <property type="match status" value="2"/>
</dbReference>
<dbReference type="NCBIfam" id="TIGR02246">
    <property type="entry name" value="SgcJ/EcaC family oxidoreductase"/>
    <property type="match status" value="2"/>
</dbReference>
<dbReference type="GO" id="GO:0005516">
    <property type="term" value="F:calmodulin binding"/>
    <property type="evidence" value="ECO:0007669"/>
    <property type="project" value="InterPro"/>
</dbReference>
<proteinExistence type="predicted"/>
<dbReference type="SUPFAM" id="SSF54427">
    <property type="entry name" value="NTF2-like"/>
    <property type="match status" value="2"/>
</dbReference>
<sequence length="319" mass="35243">MALNTAFIRAASRKCARSSPFASVARQQAYRSFSSTIPASISESEVQGLFGLWNDALATLDSDKVANRYANNALLLPTVSDTPRNSYDSIKDYFDNFLQSKPQGEIVESFVQIGDCGKWAQDNGIYEFTMGATGAKVKGRYTFVYTKADGDDEWKISHHHSSQMPEEIMPKKMAGAEYVNAGETRALFNLWNDALATLDPKKVAARYSKNAILLPTVSDTPRTTPEAIEDYFVHFLKSKPQGIIEEGVTISDEANWAKDAGVYEFTMGATGDKVKGRYSFVYVFEDGEWKIAHHHSSVMPEGVLAASSKLAEVEKIVAE</sequence>
<dbReference type="InterPro" id="IPR011944">
    <property type="entry name" value="Steroid_delta5-4_isomerase"/>
</dbReference>
<evidence type="ECO:0000259" key="1">
    <source>
        <dbReference type="Pfam" id="PF08332"/>
    </source>
</evidence>
<dbReference type="Gene3D" id="3.10.450.50">
    <property type="match status" value="2"/>
</dbReference>
<dbReference type="InterPro" id="IPR013543">
    <property type="entry name" value="Ca/CaM-dep_prot_kinase-assoc"/>
</dbReference>
<accession>A0A7S0UM76</accession>
<organism evidence="2">
    <name type="scientific">Pseudo-nitzschia delicatissima</name>
    <dbReference type="NCBI Taxonomy" id="44447"/>
    <lineage>
        <taxon>Eukaryota</taxon>
        <taxon>Sar</taxon>
        <taxon>Stramenopiles</taxon>
        <taxon>Ochrophyta</taxon>
        <taxon>Bacillariophyta</taxon>
        <taxon>Bacillariophyceae</taxon>
        <taxon>Bacillariophycidae</taxon>
        <taxon>Bacillariales</taxon>
        <taxon>Bacillariaceae</taxon>
        <taxon>Pseudo-nitzschia</taxon>
    </lineage>
</organism>
<dbReference type="GO" id="GO:0004683">
    <property type="term" value="F:calcium/calmodulin-dependent protein kinase activity"/>
    <property type="evidence" value="ECO:0007669"/>
    <property type="project" value="InterPro"/>
</dbReference>
<evidence type="ECO:0000313" key="2">
    <source>
        <dbReference type="EMBL" id="CAD8763214.1"/>
    </source>
</evidence>
<dbReference type="AlphaFoldDB" id="A0A7S0UM76"/>
<feature type="domain" description="Calcium/calmodulin-dependent protein kinase II association-domain" evidence="1">
    <location>
        <begin position="183"/>
        <end position="300"/>
    </location>
</feature>
<protein>
    <recommendedName>
        <fullName evidence="1">Calcium/calmodulin-dependent protein kinase II association-domain domain-containing protein</fullName>
    </recommendedName>
</protein>
<dbReference type="InterPro" id="IPR032710">
    <property type="entry name" value="NTF2-like_dom_sf"/>
</dbReference>
<dbReference type="EMBL" id="HBFL01004535">
    <property type="protein sequence ID" value="CAD8763214.1"/>
    <property type="molecule type" value="Transcribed_RNA"/>
</dbReference>
<gene>
    <name evidence="2" type="ORF">PDEL1432_LOCUS3254</name>
</gene>
<reference evidence="2" key="1">
    <citation type="submission" date="2021-01" db="EMBL/GenBank/DDBJ databases">
        <authorList>
            <person name="Corre E."/>
            <person name="Pelletier E."/>
            <person name="Niang G."/>
            <person name="Scheremetjew M."/>
            <person name="Finn R."/>
            <person name="Kale V."/>
            <person name="Holt S."/>
            <person name="Cochrane G."/>
            <person name="Meng A."/>
            <person name="Brown T."/>
            <person name="Cohen L."/>
        </authorList>
    </citation>
    <scope>NUCLEOTIDE SEQUENCE</scope>
    <source>
        <strain evidence="2">UNC1205</strain>
    </source>
</reference>